<organism evidence="2 3">
    <name type="scientific">Haloarchaeobius iranensis</name>
    <dbReference type="NCBI Taxonomy" id="996166"/>
    <lineage>
        <taxon>Archaea</taxon>
        <taxon>Methanobacteriati</taxon>
        <taxon>Methanobacteriota</taxon>
        <taxon>Stenosarchaea group</taxon>
        <taxon>Halobacteria</taxon>
        <taxon>Halobacteriales</taxon>
        <taxon>Halorubellaceae</taxon>
        <taxon>Haloarchaeobius</taxon>
    </lineage>
</organism>
<gene>
    <name evidence="2" type="ORF">SAMN05192554_101232</name>
</gene>
<reference evidence="2 3" key="1">
    <citation type="submission" date="2016-10" db="EMBL/GenBank/DDBJ databases">
        <authorList>
            <person name="de Groot N.N."/>
        </authorList>
    </citation>
    <scope>NUCLEOTIDE SEQUENCE [LARGE SCALE GENOMIC DNA]</scope>
    <source>
        <strain evidence="3">EB21,IBRC-M 10013,KCTC 4048</strain>
    </source>
</reference>
<dbReference type="PANTHER" id="PTHR42695:SF5">
    <property type="entry name" value="GLUTAMINE AMIDOTRANSFERASE YLR126C-RELATED"/>
    <property type="match status" value="1"/>
</dbReference>
<keyword evidence="3" id="KW-1185">Reference proteome</keyword>
<dbReference type="AlphaFoldDB" id="A0A1G9SJZ8"/>
<dbReference type="PROSITE" id="PS51273">
    <property type="entry name" value="GATASE_TYPE_1"/>
    <property type="match status" value="1"/>
</dbReference>
<feature type="domain" description="Glutamine amidotransferase" evidence="1">
    <location>
        <begin position="40"/>
        <end position="179"/>
    </location>
</feature>
<protein>
    <submittedName>
        <fullName evidence="2">GMP synthase (Glutamine-hydrolysing)</fullName>
    </submittedName>
</protein>
<dbReference type="Gene3D" id="3.40.50.880">
    <property type="match status" value="1"/>
</dbReference>
<dbReference type="Pfam" id="PF00117">
    <property type="entry name" value="GATase"/>
    <property type="match status" value="1"/>
</dbReference>
<dbReference type="EMBL" id="FNIA01000001">
    <property type="protein sequence ID" value="SDM35814.1"/>
    <property type="molecule type" value="Genomic_DNA"/>
</dbReference>
<dbReference type="InterPro" id="IPR029062">
    <property type="entry name" value="Class_I_gatase-like"/>
</dbReference>
<evidence type="ECO:0000313" key="3">
    <source>
        <dbReference type="Proteomes" id="UP000199370"/>
    </source>
</evidence>
<dbReference type="GO" id="GO:0005829">
    <property type="term" value="C:cytosol"/>
    <property type="evidence" value="ECO:0007669"/>
    <property type="project" value="TreeGrafter"/>
</dbReference>
<dbReference type="RefSeq" id="WP_089731191.1">
    <property type="nucleotide sequence ID" value="NZ_FNIA01000001.1"/>
</dbReference>
<dbReference type="Proteomes" id="UP000199370">
    <property type="component" value="Unassembled WGS sequence"/>
</dbReference>
<dbReference type="SUPFAM" id="SSF52317">
    <property type="entry name" value="Class I glutamine amidotransferase-like"/>
    <property type="match status" value="1"/>
</dbReference>
<dbReference type="InterPro" id="IPR017926">
    <property type="entry name" value="GATASE"/>
</dbReference>
<accession>A0A1G9SJZ8</accession>
<proteinExistence type="predicted"/>
<dbReference type="OrthoDB" id="7388at2157"/>
<sequence length="235" mass="26125">MSRLRIALLNAAHDGADTRRNFRRELDADVAEFSVTEGELPETFEYDAVVVTGSRSSVYWDEPWIRAAREYAREAAGRGLPCLGVCWGHQLLAEALGGEVDAMGEYEIGYREVERNGDDPLLDGLSDRFTVFTTHSDAVVELPEGAREIATNEYGNHGFRKGHVFGVQFHPEYDPETARTVTEGKDELSEERKARVVAGITDENYAKACEAKALFDNFLQYAAAVRDERPTAASD</sequence>
<dbReference type="STRING" id="996166.SAMN05192554_101232"/>
<evidence type="ECO:0000313" key="2">
    <source>
        <dbReference type="EMBL" id="SDM35814.1"/>
    </source>
</evidence>
<dbReference type="CDD" id="cd01741">
    <property type="entry name" value="GATase1_1"/>
    <property type="match status" value="1"/>
</dbReference>
<evidence type="ECO:0000259" key="1">
    <source>
        <dbReference type="Pfam" id="PF00117"/>
    </source>
</evidence>
<dbReference type="InterPro" id="IPR044992">
    <property type="entry name" value="ChyE-like"/>
</dbReference>
<name>A0A1G9SJZ8_9EURY</name>
<dbReference type="PANTHER" id="PTHR42695">
    <property type="entry name" value="GLUTAMINE AMIDOTRANSFERASE YLR126C-RELATED"/>
    <property type="match status" value="1"/>
</dbReference>